<evidence type="ECO:0000256" key="1">
    <source>
        <dbReference type="SAM" id="MobiDB-lite"/>
    </source>
</evidence>
<feature type="compositionally biased region" description="Basic and acidic residues" evidence="1">
    <location>
        <begin position="45"/>
        <end position="54"/>
    </location>
</feature>
<feature type="compositionally biased region" description="Polar residues" evidence="1">
    <location>
        <begin position="853"/>
        <end position="887"/>
    </location>
</feature>
<feature type="compositionally biased region" description="Polar residues" evidence="1">
    <location>
        <begin position="734"/>
        <end position="747"/>
    </location>
</feature>
<feature type="region of interest" description="Disordered" evidence="1">
    <location>
        <begin position="701"/>
        <end position="775"/>
    </location>
</feature>
<keyword evidence="3" id="KW-1185">Reference proteome</keyword>
<feature type="compositionally biased region" description="Low complexity" evidence="1">
    <location>
        <begin position="991"/>
        <end position="1028"/>
    </location>
</feature>
<proteinExistence type="predicted"/>
<feature type="region of interest" description="Disordered" evidence="1">
    <location>
        <begin position="990"/>
        <end position="1037"/>
    </location>
</feature>
<dbReference type="EMBL" id="JAINDJ010000005">
    <property type="protein sequence ID" value="KAG9447094.1"/>
    <property type="molecule type" value="Genomic_DNA"/>
</dbReference>
<feature type="compositionally biased region" description="Acidic residues" evidence="1">
    <location>
        <begin position="472"/>
        <end position="485"/>
    </location>
</feature>
<evidence type="ECO:0000313" key="3">
    <source>
        <dbReference type="Proteomes" id="UP000825729"/>
    </source>
</evidence>
<feature type="compositionally biased region" description="Basic and acidic residues" evidence="1">
    <location>
        <begin position="321"/>
        <end position="342"/>
    </location>
</feature>
<dbReference type="InterPro" id="IPR039317">
    <property type="entry name" value="TIC"/>
</dbReference>
<feature type="region of interest" description="Disordered" evidence="1">
    <location>
        <begin position="530"/>
        <end position="598"/>
    </location>
</feature>
<evidence type="ECO:0000313" key="2">
    <source>
        <dbReference type="EMBL" id="KAG9447094.1"/>
    </source>
</evidence>
<organism evidence="2 3">
    <name type="scientific">Aristolochia fimbriata</name>
    <name type="common">White veined hardy Dutchman's pipe vine</name>
    <dbReference type="NCBI Taxonomy" id="158543"/>
    <lineage>
        <taxon>Eukaryota</taxon>
        <taxon>Viridiplantae</taxon>
        <taxon>Streptophyta</taxon>
        <taxon>Embryophyta</taxon>
        <taxon>Tracheophyta</taxon>
        <taxon>Spermatophyta</taxon>
        <taxon>Magnoliopsida</taxon>
        <taxon>Magnoliidae</taxon>
        <taxon>Piperales</taxon>
        <taxon>Aristolochiaceae</taxon>
        <taxon>Aristolochia</taxon>
    </lineage>
</organism>
<feature type="compositionally biased region" description="Polar residues" evidence="1">
    <location>
        <begin position="346"/>
        <end position="363"/>
    </location>
</feature>
<dbReference type="GO" id="GO:0005634">
    <property type="term" value="C:nucleus"/>
    <property type="evidence" value="ECO:0007669"/>
    <property type="project" value="TreeGrafter"/>
</dbReference>
<feature type="compositionally biased region" description="Polar residues" evidence="1">
    <location>
        <begin position="763"/>
        <end position="775"/>
    </location>
</feature>
<feature type="compositionally biased region" description="Polar residues" evidence="1">
    <location>
        <begin position="441"/>
        <end position="450"/>
    </location>
</feature>
<dbReference type="PANTHER" id="PTHR34798">
    <property type="entry name" value="PROTEIN TIME FOR COFFEE"/>
    <property type="match status" value="1"/>
</dbReference>
<feature type="compositionally biased region" description="Acidic residues" evidence="1">
    <location>
        <begin position="75"/>
        <end position="96"/>
    </location>
</feature>
<sequence>MERTRDSRRGTAISSNFSSSRRRSRGGLFKDSFGVNEPDDGGNDSIRDRSDGGKKDHRSSRRRRLGSNDGFHDDRDEDGAGSTDESLDEDQHEEDDTVRGGSSLRRTNRTKLPWKGTDEMIGVLVPRRARSASVKRLQDSVANALQSSSSSPARHSTASISPPSSNASMKSTKRVKSVATKPKLPKTSKVSISESEVEVAQFLYGLTRLQSQHSPTKPDPFQGSSPKKLDNKQNPSYEGSHSSIGKSSSPASTPVSAPSVSLPLMSPQHSGCTFSATVAAPKRKKPRPMQPDEKNNSPLMPSTCKPGNPAGDFLSSVPKVEQTKDSQSKKLEALSPKADRHLPSAISCTSDPQISLSNSSPLQSPKEEQQTEEKPSPSAVEPKSRVDPEARLHSTVPRLVEKCAAEAGQTPKSPNLEITESPSTTKLGVSASSAPDAKAEVTSSSPSQVTVEGAKVPKIGIDLMAPPGNPFPDDESLLDVPDEDAKEPSDKHIVLAGESIEESQVNVKLAEKVGAEDSKLKKETNVLDTEEKIQTRQNKETVSSDKHSFHESAVEPRKDENHSYKGGNKQIQQKLPKSTTRQAERTVAPAMPSTSAPPVTIPGWPGGFPPYGYPGNLPGVPSIIPLEGNATIPNAPFVMPHQARPNRCATHCFIARLIYYQQQLAKLNPFWHAASSATLYGAKPYNLNMLPSRSEAMFFSGPITRNPSLQPGNHHSATSPVNLNGQNAKDKDASSSADTQRKQQLLLPQSGHPGTTLIYPVNQPRTGGSKHATSTENAGLQLGPAVTAPAGASYSNISTTSDTPPYLAMLHANYPFPVPPGYRAHITQQQQPTPPFFSGSFYPSLVQLQPQALAQTQNMPTSSGPSSSQKLLQAQQHHCFSTSNKPQPESKHESAYPAEDVAESRVPHTQKKIQNQNAAGNQNFNPKFLPNYAAVSAAMTGKQHAQQVGDPTLPVRLKNIEVPGPVPSGHPVFQNLPDIRHLHYQLSDHLQSQAANQSKAQSKAASAFNKTPESTTSQSTATAAQPPQHQIMAHSKTVVTSTSASSASAGISYSDRIPVVYSNAATIFPVGSREFPNLQNSPQWKMTSTQRVGQIAVQGNAFVESSVCTTEVATSSVGNPVGICGMVKPASSPVNSSRNVTPTGPGPLLLAQSVGSQGHAKTQQLFFSNPETSQKRQVQPISMPQGIFPGNVNMRRSSNHQNQQGAPTLSVAGPASYLAGASKGPSVYSPLNGGSMAVMAAASYAQSAASLPVKSAEQKPTTA</sequence>
<feature type="compositionally biased region" description="Basic residues" evidence="1">
    <location>
        <begin position="55"/>
        <end position="65"/>
    </location>
</feature>
<dbReference type="Proteomes" id="UP000825729">
    <property type="component" value="Unassembled WGS sequence"/>
</dbReference>
<gene>
    <name evidence="2" type="ORF">H6P81_013222</name>
</gene>
<accession>A0AAV7EEI1</accession>
<feature type="compositionally biased region" description="Basic and acidic residues" evidence="1">
    <location>
        <begin position="530"/>
        <end position="563"/>
    </location>
</feature>
<dbReference type="GO" id="GO:0042752">
    <property type="term" value="P:regulation of circadian rhythm"/>
    <property type="evidence" value="ECO:0007669"/>
    <property type="project" value="InterPro"/>
</dbReference>
<name>A0AAV7EEI1_ARIFI</name>
<feature type="compositionally biased region" description="Low complexity" evidence="1">
    <location>
        <begin position="140"/>
        <end position="161"/>
    </location>
</feature>
<evidence type="ECO:0008006" key="4">
    <source>
        <dbReference type="Google" id="ProtNLM"/>
    </source>
</evidence>
<feature type="region of interest" description="Disordered" evidence="1">
    <location>
        <begin position="209"/>
        <end position="489"/>
    </location>
</feature>
<dbReference type="PANTHER" id="PTHR34798:SF2">
    <property type="entry name" value="PROTEIN TIME FOR COFFEE"/>
    <property type="match status" value="1"/>
</dbReference>
<feature type="compositionally biased region" description="Polar residues" evidence="1">
    <location>
        <begin position="410"/>
        <end position="433"/>
    </location>
</feature>
<dbReference type="AlphaFoldDB" id="A0AAV7EEI1"/>
<feature type="compositionally biased region" description="Polar residues" evidence="1">
    <location>
        <begin position="703"/>
        <end position="727"/>
    </location>
</feature>
<feature type="compositionally biased region" description="Polar residues" evidence="1">
    <location>
        <begin position="569"/>
        <end position="581"/>
    </location>
</feature>
<reference evidence="2 3" key="1">
    <citation type="submission" date="2021-07" db="EMBL/GenBank/DDBJ databases">
        <title>The Aristolochia fimbriata genome: insights into angiosperm evolution, floral development and chemical biosynthesis.</title>
        <authorList>
            <person name="Jiao Y."/>
        </authorList>
    </citation>
    <scope>NUCLEOTIDE SEQUENCE [LARGE SCALE GENOMIC DNA]</scope>
    <source>
        <strain evidence="2">IBCAS-2021</strain>
        <tissue evidence="2">Leaf</tissue>
    </source>
</reference>
<comment type="caution">
    <text evidence="2">The sequence shown here is derived from an EMBL/GenBank/DDBJ whole genome shotgun (WGS) entry which is preliminary data.</text>
</comment>
<protein>
    <recommendedName>
        <fullName evidence="4">Protein TIME FOR COFFEE</fullName>
    </recommendedName>
</protein>
<feature type="compositionally biased region" description="Basic and acidic residues" evidence="1">
    <location>
        <begin position="365"/>
        <end position="375"/>
    </location>
</feature>
<feature type="compositionally biased region" description="Low complexity" evidence="1">
    <location>
        <begin position="236"/>
        <end position="267"/>
    </location>
</feature>
<feature type="region of interest" description="Disordered" evidence="1">
    <location>
        <begin position="1"/>
        <end position="193"/>
    </location>
</feature>
<feature type="region of interest" description="Disordered" evidence="1">
    <location>
        <begin position="853"/>
        <end position="910"/>
    </location>
</feature>
<feature type="compositionally biased region" description="Basic and acidic residues" evidence="1">
    <location>
        <begin position="382"/>
        <end position="392"/>
    </location>
</feature>